<accession>A0A1B1E7B5</accession>
<evidence type="ECO:0000256" key="2">
    <source>
        <dbReference type="SAM" id="SignalP"/>
    </source>
</evidence>
<name>A0A1B1E7B5_9APIC</name>
<proteinExistence type="predicted"/>
<organism evidence="3 4">
    <name type="scientific">Plasmodium coatneyi</name>
    <dbReference type="NCBI Taxonomy" id="208452"/>
    <lineage>
        <taxon>Eukaryota</taxon>
        <taxon>Sar</taxon>
        <taxon>Alveolata</taxon>
        <taxon>Apicomplexa</taxon>
        <taxon>Aconoidasida</taxon>
        <taxon>Haemosporida</taxon>
        <taxon>Plasmodiidae</taxon>
        <taxon>Plasmodium</taxon>
    </lineage>
</organism>
<dbReference type="EMBL" id="CP016252">
    <property type="protein sequence ID" value="ANQ10922.1"/>
    <property type="molecule type" value="Genomic_DNA"/>
</dbReference>
<dbReference type="KEGG" id="pcot:PCOAH_00055270"/>
<gene>
    <name evidence="3" type="ORF">PCOAH_00055270</name>
</gene>
<evidence type="ECO:0000256" key="1">
    <source>
        <dbReference type="SAM" id="MobiDB-lite"/>
    </source>
</evidence>
<dbReference type="AlphaFoldDB" id="A0A1B1E7B5"/>
<dbReference type="GeneID" id="30912261"/>
<feature type="compositionally biased region" description="Basic and acidic residues" evidence="1">
    <location>
        <begin position="181"/>
        <end position="200"/>
    </location>
</feature>
<dbReference type="Proteomes" id="UP000092716">
    <property type="component" value="Chromosome 14"/>
</dbReference>
<evidence type="ECO:0008006" key="5">
    <source>
        <dbReference type="Google" id="ProtNLM"/>
    </source>
</evidence>
<feature type="compositionally biased region" description="Acidic residues" evidence="1">
    <location>
        <begin position="201"/>
        <end position="228"/>
    </location>
</feature>
<sequence length="258" mass="29161">MKNFAFSILHISSLFILYLSSQSGLYNCMNTGKTASKTNQTNSNSAVNGNSLSTEWSEKGYDIIDLVKNGYLTNKGDLDEVKDYLADELAGKIKGKLNDILKDENVFFDLENMDDEHVRDFKNYLKEMSEYIVLKTADILNSNLEDTLKPFLSKSSFASLKEAMGNSSSVDLNFDDEDGETKEAKTKKGKSKKGDYKDENANDENANDENANDENANDEDVDEATEDFINELVDVYEDQHQKDLEQYAQEIKNHNNLD</sequence>
<protein>
    <recommendedName>
        <fullName evidence="5">Male development gene 1</fullName>
    </recommendedName>
</protein>
<keyword evidence="4" id="KW-1185">Reference proteome</keyword>
<evidence type="ECO:0000313" key="4">
    <source>
        <dbReference type="Proteomes" id="UP000092716"/>
    </source>
</evidence>
<feature type="chain" id="PRO_5008521663" description="Male development gene 1" evidence="2">
    <location>
        <begin position="25"/>
        <end position="258"/>
    </location>
</feature>
<reference evidence="4" key="1">
    <citation type="submission" date="2016-06" db="EMBL/GenBank/DDBJ databases">
        <title>First high quality genome sequence of Plasmodium coatneyi using continuous long reads from single molecule, real-time sequencing.</title>
        <authorList>
            <person name="Chien J.-T."/>
            <person name="Pakala S.B."/>
            <person name="Geraldo J.A."/>
            <person name="Lapp S.A."/>
            <person name="Barnwell J.W."/>
            <person name="Kissinger J.C."/>
            <person name="Galinski M.R."/>
            <person name="Humphrey J.C."/>
        </authorList>
    </citation>
    <scope>NUCLEOTIDE SEQUENCE [LARGE SCALE GENOMIC DNA]</scope>
    <source>
        <strain evidence="4">Hackeri</strain>
    </source>
</reference>
<feature type="signal peptide" evidence="2">
    <location>
        <begin position="1"/>
        <end position="24"/>
    </location>
</feature>
<evidence type="ECO:0000313" key="3">
    <source>
        <dbReference type="EMBL" id="ANQ10922.1"/>
    </source>
</evidence>
<feature type="region of interest" description="Disordered" evidence="1">
    <location>
        <begin position="167"/>
        <end position="228"/>
    </location>
</feature>
<dbReference type="OrthoDB" id="371401at2759"/>
<dbReference type="RefSeq" id="XP_019917617.1">
    <property type="nucleotide sequence ID" value="XM_020062306.1"/>
</dbReference>
<keyword evidence="2" id="KW-0732">Signal</keyword>
<dbReference type="VEuPathDB" id="PlasmoDB:PCOAH_00055270"/>